<keyword evidence="3" id="KW-1185">Reference proteome</keyword>
<dbReference type="GO" id="GO:0043066">
    <property type="term" value="P:negative regulation of apoptotic process"/>
    <property type="evidence" value="ECO:0007669"/>
    <property type="project" value="InterPro"/>
</dbReference>
<dbReference type="InterPro" id="IPR038513">
    <property type="entry name" value="FAIM1_dom_sf"/>
</dbReference>
<dbReference type="InterPro" id="IPR002900">
    <property type="entry name" value="DUF38/FTH_CAE_spp"/>
</dbReference>
<dbReference type="PANTHER" id="PTHR23015">
    <property type="entry name" value="UNCHARACTERIZED C.ELEGANS PROTEIN"/>
    <property type="match status" value="1"/>
</dbReference>
<dbReference type="CDD" id="cd22150">
    <property type="entry name" value="F-box_CeFBXA-like"/>
    <property type="match status" value="1"/>
</dbReference>
<dbReference type="STRING" id="31234.E3MWA1"/>
<dbReference type="Proteomes" id="UP000008281">
    <property type="component" value="Unassembled WGS sequence"/>
</dbReference>
<name>E3MWA1_CAERE</name>
<protein>
    <recommendedName>
        <fullName evidence="1">F-box domain-containing protein</fullName>
    </recommendedName>
</protein>
<dbReference type="HOGENOM" id="CLU_030831_0_3_1"/>
<reference evidence="2" key="1">
    <citation type="submission" date="2007-07" db="EMBL/GenBank/DDBJ databases">
        <title>PCAP assembly of the Caenorhabditis remanei genome.</title>
        <authorList>
            <consortium name="The Caenorhabditis remanei Sequencing Consortium"/>
            <person name="Wilson R.K."/>
        </authorList>
    </citation>
    <scope>NUCLEOTIDE SEQUENCE [LARGE SCALE GENOMIC DNA]</scope>
    <source>
        <strain evidence="2">PB4641</strain>
    </source>
</reference>
<dbReference type="InterPro" id="IPR036047">
    <property type="entry name" value="F-box-like_dom_sf"/>
</dbReference>
<dbReference type="SMART" id="SM00256">
    <property type="entry name" value="FBOX"/>
    <property type="match status" value="1"/>
</dbReference>
<dbReference type="GO" id="GO:0045087">
    <property type="term" value="P:innate immune response"/>
    <property type="evidence" value="ECO:0007669"/>
    <property type="project" value="TreeGrafter"/>
</dbReference>
<dbReference type="Gene3D" id="2.40.128.180">
    <property type="match status" value="1"/>
</dbReference>
<feature type="domain" description="F-box" evidence="1">
    <location>
        <begin position="15"/>
        <end position="64"/>
    </location>
</feature>
<dbReference type="PANTHER" id="PTHR23015:SF4">
    <property type="entry name" value="DUF38 DOMAIN-CONTAINING PROTEIN-RELATED"/>
    <property type="match status" value="1"/>
</dbReference>
<dbReference type="eggNOG" id="KOG4352">
    <property type="taxonomic scope" value="Eukaryota"/>
</dbReference>
<evidence type="ECO:0000313" key="3">
    <source>
        <dbReference type="Proteomes" id="UP000008281"/>
    </source>
</evidence>
<dbReference type="Pfam" id="PF01827">
    <property type="entry name" value="FTH"/>
    <property type="match status" value="1"/>
</dbReference>
<dbReference type="SUPFAM" id="SSF81383">
    <property type="entry name" value="F-box domain"/>
    <property type="match status" value="1"/>
</dbReference>
<dbReference type="InterPro" id="IPR040161">
    <property type="entry name" value="FB224"/>
</dbReference>
<dbReference type="EMBL" id="DS268486">
    <property type="protein sequence ID" value="EFP10520.1"/>
    <property type="molecule type" value="Genomic_DNA"/>
</dbReference>
<sequence length="536" mass="62354">MFLVKWFESPPPPQTLFITDMPDLVMAKILETADFLSILRLRKTCHSFRNFIDELKPDYGLRHVRLNWSSDCIGVILGFTNYPMRNLVLDYEKNENGGGFTLRIMGDCMKQNKFREDEDFLDAFFKDLGVILRNQKAPLEVLNIVNTSDSIFYREKPVIKNAEPNPIARIFNCWKSKEDEKCPKEPEKVVDKFFDSLQNILTSRAQKIQTRNMKIEVKSPSCFIKMAPFINMKKLERLGIKKMENEEKTENFNEIAELEDWESIPELKIEGFQVTLPLQTFLHKSTLKLSVPTLTMEDVLLIKQTFIASPLLDYHKVHYNTLKDMDQLHSALGEGDGNNVKTWYHDIPETRQEITIVHDANNRFFCFSQYVEQLFKFSNCVLPRKLQYLPFYGCRSQLHYKNPRNLGTYFQANLEVDGRSFKDYQEQFSQKFITWKPITVAGKDVSVVLDKETLEVWRDGNAIDTTRDFTESGIATFFQLDKTPCKILSNGTSGKRTMTHILYANDVEVPIVVEVDERPIILDLTGTLKSKKKNYK</sequence>
<dbReference type="InterPro" id="IPR001810">
    <property type="entry name" value="F-box_dom"/>
</dbReference>
<dbReference type="InParanoid" id="E3MWA1"/>
<dbReference type="Pfam" id="PF00646">
    <property type="entry name" value="F-box"/>
    <property type="match status" value="1"/>
</dbReference>
<accession>E3MWA1</accession>
<evidence type="ECO:0000259" key="1">
    <source>
        <dbReference type="PROSITE" id="PS50181"/>
    </source>
</evidence>
<proteinExistence type="predicted"/>
<dbReference type="InterPro" id="IPR010695">
    <property type="entry name" value="FAIM1"/>
</dbReference>
<dbReference type="AlphaFoldDB" id="E3MWA1"/>
<organism evidence="3">
    <name type="scientific">Caenorhabditis remanei</name>
    <name type="common">Caenorhabditis vulgaris</name>
    <dbReference type="NCBI Taxonomy" id="31234"/>
    <lineage>
        <taxon>Eukaryota</taxon>
        <taxon>Metazoa</taxon>
        <taxon>Ecdysozoa</taxon>
        <taxon>Nematoda</taxon>
        <taxon>Chromadorea</taxon>
        <taxon>Rhabditida</taxon>
        <taxon>Rhabditina</taxon>
        <taxon>Rhabditomorpha</taxon>
        <taxon>Rhabditoidea</taxon>
        <taxon>Rhabditidae</taxon>
        <taxon>Peloderinae</taxon>
        <taxon>Caenorhabditis</taxon>
    </lineage>
</organism>
<gene>
    <name evidence="2" type="ORF">CRE_29077</name>
</gene>
<dbReference type="OrthoDB" id="10651312at2759"/>
<dbReference type="Pfam" id="PF06905">
    <property type="entry name" value="FAIM1"/>
    <property type="match status" value="1"/>
</dbReference>
<dbReference type="PROSITE" id="PS50181">
    <property type="entry name" value="FBOX"/>
    <property type="match status" value="1"/>
</dbReference>
<evidence type="ECO:0000313" key="2">
    <source>
        <dbReference type="EMBL" id="EFP10520.1"/>
    </source>
</evidence>